<keyword evidence="4" id="KW-0963">Cytoplasm</keyword>
<dbReference type="InterPro" id="IPR036872">
    <property type="entry name" value="CH_dom_sf"/>
</dbReference>
<dbReference type="InterPro" id="IPR043197">
    <property type="entry name" value="Plakin"/>
</dbReference>
<dbReference type="GO" id="GO:0045296">
    <property type="term" value="F:cadherin binding"/>
    <property type="evidence" value="ECO:0007669"/>
    <property type="project" value="TreeGrafter"/>
</dbReference>
<dbReference type="SUPFAM" id="SSF47576">
    <property type="entry name" value="Calponin-homology domain, CH-domain"/>
    <property type="match status" value="1"/>
</dbReference>
<dbReference type="PANTHER" id="PTHR23169:SF32">
    <property type="entry name" value="PLECTIN ISOFORM X1"/>
    <property type="match status" value="1"/>
</dbReference>
<reference evidence="19" key="3">
    <citation type="submission" date="2025-09" db="UniProtKB">
        <authorList>
            <consortium name="Ensembl"/>
        </authorList>
    </citation>
    <scope>IDENTIFICATION</scope>
</reference>
<organism evidence="19 20">
    <name type="scientific">Tetraodon nigroviridis</name>
    <name type="common">Spotted green pufferfish</name>
    <name type="synonym">Chelonodon nigroviridis</name>
    <dbReference type="NCBI Taxonomy" id="99883"/>
    <lineage>
        <taxon>Eukaryota</taxon>
        <taxon>Metazoa</taxon>
        <taxon>Chordata</taxon>
        <taxon>Craniata</taxon>
        <taxon>Vertebrata</taxon>
        <taxon>Euteleostomi</taxon>
        <taxon>Actinopterygii</taxon>
        <taxon>Neopterygii</taxon>
        <taxon>Teleostei</taxon>
        <taxon>Neoteleostei</taxon>
        <taxon>Acanthomorphata</taxon>
        <taxon>Eupercaria</taxon>
        <taxon>Tetraodontiformes</taxon>
        <taxon>Tetradontoidea</taxon>
        <taxon>Tetraodontidae</taxon>
        <taxon>Tetraodon</taxon>
    </lineage>
</organism>
<dbReference type="Pfam" id="PF21097">
    <property type="entry name" value="SR_plectin_7"/>
    <property type="match status" value="1"/>
</dbReference>
<evidence type="ECO:0000256" key="12">
    <source>
        <dbReference type="ARBA" id="ARBA00023212"/>
    </source>
</evidence>
<dbReference type="GO" id="GO:0048471">
    <property type="term" value="C:perinuclear region of cytoplasm"/>
    <property type="evidence" value="ECO:0007669"/>
    <property type="project" value="TreeGrafter"/>
</dbReference>
<dbReference type="InterPro" id="IPR041573">
    <property type="entry name" value="Desmoplakin_Spectrin-like"/>
</dbReference>
<dbReference type="SMART" id="SM00150">
    <property type="entry name" value="SPEC"/>
    <property type="match status" value="3"/>
</dbReference>
<evidence type="ECO:0000256" key="2">
    <source>
        <dbReference type="ARBA" id="ARBA00004316"/>
    </source>
</evidence>
<dbReference type="Gene3D" id="2.30.30.40">
    <property type="entry name" value="SH3 Domains"/>
    <property type="match status" value="1"/>
</dbReference>
<keyword evidence="5" id="KW-0597">Phosphoprotein</keyword>
<dbReference type="CDD" id="cd00176">
    <property type="entry name" value="SPEC"/>
    <property type="match status" value="1"/>
</dbReference>
<dbReference type="Gene3D" id="1.20.58.60">
    <property type="match status" value="4"/>
</dbReference>
<dbReference type="PROSITE" id="PS00020">
    <property type="entry name" value="ACTININ_2"/>
    <property type="match status" value="1"/>
</dbReference>
<dbReference type="GO" id="GO:0030506">
    <property type="term" value="F:ankyrin binding"/>
    <property type="evidence" value="ECO:0007669"/>
    <property type="project" value="TreeGrafter"/>
</dbReference>
<dbReference type="GO" id="GO:0005200">
    <property type="term" value="F:structural constituent of cytoskeleton"/>
    <property type="evidence" value="ECO:0007669"/>
    <property type="project" value="TreeGrafter"/>
</dbReference>
<dbReference type="InterPro" id="IPR049538">
    <property type="entry name" value="PCN-like_spectrin-like_rpt"/>
</dbReference>
<evidence type="ECO:0000256" key="3">
    <source>
        <dbReference type="ARBA" id="ARBA00004528"/>
    </source>
</evidence>
<dbReference type="GO" id="GO:0030056">
    <property type="term" value="C:hemidesmosome"/>
    <property type="evidence" value="ECO:0007669"/>
    <property type="project" value="TreeGrafter"/>
</dbReference>
<evidence type="ECO:0000256" key="15">
    <source>
        <dbReference type="ARBA" id="ARBA00060457"/>
    </source>
</evidence>
<evidence type="ECO:0000313" key="20">
    <source>
        <dbReference type="Proteomes" id="UP000007303"/>
    </source>
</evidence>
<comment type="subcellular location">
    <subcellularLocation>
        <location evidence="2">Cell projection</location>
    </subcellularLocation>
    <subcellularLocation>
        <location evidence="1">Cytoplasm</location>
        <location evidence="1">Cytoskeleton</location>
    </subcellularLocation>
    <subcellularLocation>
        <location evidence="15">Endomembrane system</location>
        <topology evidence="15">Single-pass type IV membrane protein</topology>
        <orientation evidence="15">Cytoplasmic side</orientation>
    </subcellularLocation>
    <subcellularLocation>
        <location evidence="3">Nucleus membrane</location>
        <topology evidence="3">Single-pass membrane protein</topology>
        <orientation evidence="3">Cytoplasmic side</orientation>
    </subcellularLocation>
    <subcellularLocation>
        <location evidence="16">Nucleus membrane</location>
        <topology evidence="16">Single-pass type IV membrane protein</topology>
    </subcellularLocation>
</comment>
<evidence type="ECO:0000256" key="7">
    <source>
        <dbReference type="ARBA" id="ARBA00022737"/>
    </source>
</evidence>
<name>H3CJL6_TETNG</name>
<keyword evidence="14" id="KW-0966">Cell projection</keyword>
<dbReference type="InParanoid" id="H3CJL6"/>
<dbReference type="GO" id="GO:0005882">
    <property type="term" value="C:intermediate filament"/>
    <property type="evidence" value="ECO:0007669"/>
    <property type="project" value="TreeGrafter"/>
</dbReference>
<evidence type="ECO:0000256" key="4">
    <source>
        <dbReference type="ARBA" id="ARBA00022490"/>
    </source>
</evidence>
<evidence type="ECO:0000256" key="16">
    <source>
        <dbReference type="ARBA" id="ARBA00060498"/>
    </source>
</evidence>
<dbReference type="Pfam" id="PF18373">
    <property type="entry name" value="Spectrin_2"/>
    <property type="match status" value="1"/>
</dbReference>
<dbReference type="Pfam" id="PF00307">
    <property type="entry name" value="CH"/>
    <property type="match status" value="2"/>
</dbReference>
<keyword evidence="9 17" id="KW-0175">Coiled coil</keyword>
<evidence type="ECO:0000256" key="10">
    <source>
        <dbReference type="ARBA" id="ARBA00023136"/>
    </source>
</evidence>
<dbReference type="Gene3D" id="1.20.58.1060">
    <property type="match status" value="1"/>
</dbReference>
<dbReference type="OMA" id="LCLVYDH"/>
<dbReference type="GO" id="GO:0008307">
    <property type="term" value="F:structural constituent of muscle"/>
    <property type="evidence" value="ECO:0007669"/>
    <property type="project" value="TreeGrafter"/>
</dbReference>
<evidence type="ECO:0000313" key="19">
    <source>
        <dbReference type="Ensembl" id="ENSTNIP00000008445.1"/>
    </source>
</evidence>
<dbReference type="InterPro" id="IPR002017">
    <property type="entry name" value="Spectrin_repeat"/>
</dbReference>
<dbReference type="Pfam" id="PF21019">
    <property type="entry name" value="Spectrin_3"/>
    <property type="match status" value="1"/>
</dbReference>
<dbReference type="PROSITE" id="PS00019">
    <property type="entry name" value="ACTININ_1"/>
    <property type="match status" value="1"/>
</dbReference>
<dbReference type="GO" id="GO:0031581">
    <property type="term" value="P:hemidesmosome assembly"/>
    <property type="evidence" value="ECO:0007669"/>
    <property type="project" value="TreeGrafter"/>
</dbReference>
<proteinExistence type="predicted"/>
<dbReference type="FunFam" id="1.10.418.10:FF:000029">
    <property type="entry name" value="plectin isoform X2"/>
    <property type="match status" value="1"/>
</dbReference>
<dbReference type="InterPro" id="IPR001589">
    <property type="entry name" value="Actinin_actin-bd_CS"/>
</dbReference>
<evidence type="ECO:0000256" key="11">
    <source>
        <dbReference type="ARBA" id="ARBA00023203"/>
    </source>
</evidence>
<sequence>MEREKGNRKKKSLKRSQDKNLRHCVGSNRVFIEDSCFHGVISIMEYRKDERDRVQKKTFTKWVNKHLVKAQRHVTDLYEDLRDGHNLISLLEVLSGETLPREKGRMRFHKLQNVQIALDFLKHRQVKLVNIRNDDIADGNPKLTLGLIWTIILHFQISDIQVNGQSDDMTAKEKLLLWSQRMVEGNQGLRCDNFTNSWRDGRLFNAIIQKLSIHRPNLIDMGLVYRQSNQENLEQAFSMAERELGVTRLLDPEDVDVPHPDEKSIITYVSSLYDVMPRVPDVQDGVKANELELRWQEYFELVTMLLQWIRHHVLVFEERKFPTSYEELEVLWHQFLKFKETELPAKETDKNRSKNIFKSFEGAVQAGHVKIPPGYHPIDVEKEWGRLHVAILERERLLRTEFERMERLQRVVSKVQMESVVCEEQLNQVEALLQMDMRMLSLGKPAQHMTEMEADLEKAEATIRHLFNDVQLLKDGRHLQAEQMYRRVYRLHERLVNLRSEYNLRIKSGVATTQIPMTQIHTSQILQQSSLRMHPELDEVTVRYIQDLLSWLEENQRRVDEGEWGSDLPGVESQLGSHRGLHQCVQEFCTKIERARGDEGEVQGKPKNARNKLTILSFALIQSDSKARLSYLEQLHTFVMAATKELMWLNDKEEEEVNYDWSERNTNMAAKKDNYSGLMRELELREKKMNTVQATGDKLLQDGHPARKTIEAFTAALQTQWSWILQLCCCIETHLKQNTAYFQFFVDVKEAEKKIKKMQEAIKRKYTCDRSITVTRLEDLLQDAADEKEQLNDFKACLEGLKQRAKTIIQLKPRNPATAIKSKLPIQAVCDFKQMEITVHRGDECALLNNSQPFNWRVLNDKGSESTVPSICFLVSPINKDAVNSVAGLDGNLQKLQVMLQNMFVDMKSLLSWQYLMRDIQIIKSWNLTMFKTLRVEEYQLALRNLDQHYQDFLRDSQDSQMFGAEDRMQVESSYNRASQHYNTMASGSIEKGEQDELTCKKYLTQIKDLCLRLESCENRTVMHFRQPMREEPLKACAAKTAQQKKVQAELDGLKKELNLLTEKAEEILASPQQASSSPILRSELDITLKKMDRVYDLSLIYLDKLKSIDGMIRNTKEAKDTLISYETRLCDVNQVPADKKELEDHQKMLKSMHAEAEADQAVFDLLQDDLKRASVINDKMLKIHGEHDAQLEHYRQLVDSFLERWQAVFAQIDLRQRELNLLGRHMNIYRGSYDYLIHWLIEAKERQEKIQAVPVGDSTVLNNQLAEGKKLLEETERKKDNIEKCQQNTKAYIDSVKDYELHLLIYKALQDPTASPLKKLKIVSASDDIIQEFVNLRSYYSEMMTLNNQYIKYIIEIKHRLDDEE</sequence>
<dbReference type="SMART" id="SM00033">
    <property type="entry name" value="CH"/>
    <property type="match status" value="2"/>
</dbReference>
<dbReference type="Gene3D" id="1.10.418.10">
    <property type="entry name" value="Calponin-like domain"/>
    <property type="match status" value="2"/>
</dbReference>
<evidence type="ECO:0000256" key="1">
    <source>
        <dbReference type="ARBA" id="ARBA00004245"/>
    </source>
</evidence>
<dbReference type="FunFam" id="1.20.58.60:FF:000009">
    <property type="entry name" value="dystonin isoform X1"/>
    <property type="match status" value="1"/>
</dbReference>
<evidence type="ECO:0000256" key="17">
    <source>
        <dbReference type="SAM" id="Coils"/>
    </source>
</evidence>
<keyword evidence="8" id="KW-1133">Transmembrane helix</keyword>
<feature type="domain" description="Calponin-homology (CH)" evidence="18">
    <location>
        <begin position="169"/>
        <end position="277"/>
    </location>
</feature>
<evidence type="ECO:0000256" key="13">
    <source>
        <dbReference type="ARBA" id="ARBA00023242"/>
    </source>
</evidence>
<keyword evidence="20" id="KW-1185">Reference proteome</keyword>
<protein>
    <recommendedName>
        <fullName evidence="18">Calponin-homology (CH) domain-containing protein</fullName>
    </recommendedName>
</protein>
<dbReference type="FunFam" id="1.20.58.60:FF:000036">
    <property type="entry name" value="Plectin a"/>
    <property type="match status" value="1"/>
</dbReference>
<keyword evidence="6" id="KW-0812">Transmembrane</keyword>
<reference evidence="20" key="1">
    <citation type="journal article" date="2004" name="Nature">
        <title>Genome duplication in the teleost fish Tetraodon nigroviridis reveals the early vertebrate proto-karyotype.</title>
        <authorList>
            <person name="Jaillon O."/>
            <person name="Aury J.-M."/>
            <person name="Brunet F."/>
            <person name="Petit J.-L."/>
            <person name="Stange-Thomann N."/>
            <person name="Mauceli E."/>
            <person name="Bouneau L."/>
            <person name="Fischer C."/>
            <person name="Ozouf-Costaz C."/>
            <person name="Bernot A."/>
            <person name="Nicaud S."/>
            <person name="Jaffe D."/>
            <person name="Fisher S."/>
            <person name="Lutfalla G."/>
            <person name="Dossat C."/>
            <person name="Segurens B."/>
            <person name="Dasilva C."/>
            <person name="Salanoubat M."/>
            <person name="Levy M."/>
            <person name="Boudet N."/>
            <person name="Castellano S."/>
            <person name="Anthouard V."/>
            <person name="Jubin C."/>
            <person name="Castelli V."/>
            <person name="Katinka M."/>
            <person name="Vacherie B."/>
            <person name="Biemont C."/>
            <person name="Skalli Z."/>
            <person name="Cattolico L."/>
            <person name="Poulain J."/>
            <person name="De Berardinis V."/>
            <person name="Cruaud C."/>
            <person name="Duprat S."/>
            <person name="Brottier P."/>
            <person name="Coutanceau J.-P."/>
            <person name="Gouzy J."/>
            <person name="Parra G."/>
            <person name="Lardier G."/>
            <person name="Chapple C."/>
            <person name="McKernan K.J."/>
            <person name="McEwan P."/>
            <person name="Bosak S."/>
            <person name="Kellis M."/>
            <person name="Volff J.-N."/>
            <person name="Guigo R."/>
            <person name="Zody M.C."/>
            <person name="Mesirov J."/>
            <person name="Lindblad-Toh K."/>
            <person name="Birren B."/>
            <person name="Nusbaum C."/>
            <person name="Kahn D."/>
            <person name="Robinson-Rechavi M."/>
            <person name="Laudet V."/>
            <person name="Schachter V."/>
            <person name="Quetier F."/>
            <person name="Saurin W."/>
            <person name="Scarpelli C."/>
            <person name="Wincker P."/>
            <person name="Lander E.S."/>
            <person name="Weissenbach J."/>
            <person name="Roest Crollius H."/>
        </authorList>
    </citation>
    <scope>NUCLEOTIDE SEQUENCE [LARGE SCALE GENOMIC DNA]</scope>
</reference>
<dbReference type="Pfam" id="PF21020">
    <property type="entry name" value="Spectrin_4"/>
    <property type="match status" value="1"/>
</dbReference>
<dbReference type="Pfam" id="PF00435">
    <property type="entry name" value="Spectrin"/>
    <property type="match status" value="1"/>
</dbReference>
<dbReference type="Proteomes" id="UP000007303">
    <property type="component" value="Unassembled WGS sequence"/>
</dbReference>
<dbReference type="GO" id="GO:0042383">
    <property type="term" value="C:sarcolemma"/>
    <property type="evidence" value="ECO:0007669"/>
    <property type="project" value="TreeGrafter"/>
</dbReference>
<dbReference type="InterPro" id="IPR001715">
    <property type="entry name" value="CH_dom"/>
</dbReference>
<dbReference type="GO" id="GO:0031965">
    <property type="term" value="C:nuclear membrane"/>
    <property type="evidence" value="ECO:0007669"/>
    <property type="project" value="UniProtKB-SubCell"/>
</dbReference>
<evidence type="ECO:0000256" key="6">
    <source>
        <dbReference type="ARBA" id="ARBA00022692"/>
    </source>
</evidence>
<dbReference type="FunFam" id="1.20.58.60:FF:000010">
    <property type="entry name" value="plectin isoform X2"/>
    <property type="match status" value="1"/>
</dbReference>
<dbReference type="GO" id="GO:0003779">
    <property type="term" value="F:actin binding"/>
    <property type="evidence" value="ECO:0007669"/>
    <property type="project" value="UniProtKB-KW"/>
</dbReference>
<dbReference type="SUPFAM" id="SSF46966">
    <property type="entry name" value="Spectrin repeat"/>
    <property type="match status" value="4"/>
</dbReference>
<feature type="coiled-coil region" evidence="17">
    <location>
        <begin position="1259"/>
        <end position="1286"/>
    </location>
</feature>
<dbReference type="GO" id="GO:0045104">
    <property type="term" value="P:intermediate filament cytoskeleton organization"/>
    <property type="evidence" value="ECO:0007669"/>
    <property type="project" value="InterPro"/>
</dbReference>
<dbReference type="InterPro" id="IPR018159">
    <property type="entry name" value="Spectrin/alpha-actinin"/>
</dbReference>
<dbReference type="FunFam" id="1.10.418.10:FF:000099">
    <property type="entry name" value="Nuclear anchorage protein 1"/>
    <property type="match status" value="1"/>
</dbReference>
<evidence type="ECO:0000256" key="5">
    <source>
        <dbReference type="ARBA" id="ARBA00022553"/>
    </source>
</evidence>
<reference evidence="19" key="2">
    <citation type="submission" date="2025-08" db="UniProtKB">
        <authorList>
            <consortium name="Ensembl"/>
        </authorList>
    </citation>
    <scope>IDENTIFICATION</scope>
</reference>
<keyword evidence="11" id="KW-0009">Actin-binding</keyword>
<keyword evidence="12" id="KW-0206">Cytoskeleton</keyword>
<accession>H3CJL6</accession>
<evidence type="ECO:0000256" key="9">
    <source>
        <dbReference type="ARBA" id="ARBA00023054"/>
    </source>
</evidence>
<evidence type="ECO:0000256" key="14">
    <source>
        <dbReference type="ARBA" id="ARBA00023273"/>
    </source>
</evidence>
<dbReference type="InterPro" id="IPR041615">
    <property type="entry name" value="Desmoplakin_SH3"/>
</dbReference>
<evidence type="ECO:0000259" key="18">
    <source>
        <dbReference type="PROSITE" id="PS50021"/>
    </source>
</evidence>
<dbReference type="GO" id="GO:0042995">
    <property type="term" value="C:cell projection"/>
    <property type="evidence" value="ECO:0007669"/>
    <property type="project" value="UniProtKB-SubCell"/>
</dbReference>
<dbReference type="GO" id="GO:0042060">
    <property type="term" value="P:wound healing"/>
    <property type="evidence" value="ECO:0007669"/>
    <property type="project" value="TreeGrafter"/>
</dbReference>
<dbReference type="GO" id="GO:0005925">
    <property type="term" value="C:focal adhesion"/>
    <property type="evidence" value="ECO:0007669"/>
    <property type="project" value="TreeGrafter"/>
</dbReference>
<keyword evidence="10" id="KW-0472">Membrane</keyword>
<keyword evidence="13" id="KW-0539">Nucleus</keyword>
<dbReference type="PANTHER" id="PTHR23169">
    <property type="entry name" value="ENVOPLAKIN"/>
    <property type="match status" value="1"/>
</dbReference>
<dbReference type="Ensembl" id="ENSTNIT00000008612.1">
    <property type="protein sequence ID" value="ENSTNIP00000008445.1"/>
    <property type="gene ID" value="ENSTNIG00000005733.1"/>
</dbReference>
<dbReference type="PROSITE" id="PS50021">
    <property type="entry name" value="CH"/>
    <property type="match status" value="2"/>
</dbReference>
<feature type="coiled-coil region" evidence="17">
    <location>
        <begin position="774"/>
        <end position="804"/>
    </location>
</feature>
<dbReference type="STRING" id="99883.ENSTNIP00000008445"/>
<evidence type="ECO:0000256" key="8">
    <source>
        <dbReference type="ARBA" id="ARBA00022989"/>
    </source>
</evidence>
<dbReference type="Pfam" id="PF17902">
    <property type="entry name" value="SH3_10"/>
    <property type="match status" value="1"/>
</dbReference>
<dbReference type="GeneTree" id="ENSGT00940000162855"/>
<dbReference type="CDD" id="cd21188">
    <property type="entry name" value="CH_PLEC-like_rpt1"/>
    <property type="match status" value="1"/>
</dbReference>
<keyword evidence="7" id="KW-0677">Repeat</keyword>
<feature type="coiled-coil region" evidence="17">
    <location>
        <begin position="1037"/>
        <end position="1071"/>
    </location>
</feature>
<dbReference type="HOGENOM" id="CLU_004168_0_0_1"/>
<feature type="domain" description="Calponin-homology (CH)" evidence="18">
    <location>
        <begin position="53"/>
        <end position="156"/>
    </location>
</feature>